<dbReference type="Pfam" id="PF17132">
    <property type="entry name" value="Glyco_hydro_106"/>
    <property type="match status" value="1"/>
</dbReference>
<keyword evidence="2" id="KW-1185">Reference proteome</keyword>
<gene>
    <name evidence="1" type="ORF">WMQ36_00245</name>
</gene>
<dbReference type="PANTHER" id="PTHR36848">
    <property type="entry name" value="DNA-BINDING PROTEIN (PUTATIVE SECRETED PROTEIN)-RELATED"/>
    <property type="match status" value="1"/>
</dbReference>
<name>A0ABV1D2R0_9FIRM</name>
<dbReference type="GO" id="GO:0016787">
    <property type="term" value="F:hydrolase activity"/>
    <property type="evidence" value="ECO:0007669"/>
    <property type="project" value="UniProtKB-KW"/>
</dbReference>
<proteinExistence type="predicted"/>
<dbReference type="Proteomes" id="UP001454086">
    <property type="component" value="Unassembled WGS sequence"/>
</dbReference>
<reference evidence="1 2" key="1">
    <citation type="submission" date="2024-03" db="EMBL/GenBank/DDBJ databases">
        <title>Human intestinal bacterial collection.</title>
        <authorList>
            <person name="Pauvert C."/>
            <person name="Hitch T.C.A."/>
            <person name="Clavel T."/>
        </authorList>
    </citation>
    <scope>NUCLEOTIDE SEQUENCE [LARGE SCALE GENOMIC DNA]</scope>
    <source>
        <strain evidence="1 2">CLA-SR-H021</strain>
    </source>
</reference>
<organism evidence="1 2">
    <name type="scientific">Enterocloster hominis</name>
    <name type="common">ex Hitch et al. 2024</name>
    <dbReference type="NCBI Taxonomy" id="1917870"/>
    <lineage>
        <taxon>Bacteria</taxon>
        <taxon>Bacillati</taxon>
        <taxon>Bacillota</taxon>
        <taxon>Clostridia</taxon>
        <taxon>Lachnospirales</taxon>
        <taxon>Lachnospiraceae</taxon>
        <taxon>Enterocloster</taxon>
    </lineage>
</organism>
<accession>A0ABV1D2R0</accession>
<protein>
    <submittedName>
        <fullName evidence="1">Glycosyl hydrolase</fullName>
    </submittedName>
</protein>
<evidence type="ECO:0000313" key="2">
    <source>
        <dbReference type="Proteomes" id="UP001454086"/>
    </source>
</evidence>
<dbReference type="PANTHER" id="PTHR36848:SF2">
    <property type="entry name" value="SECRETED PROTEIN"/>
    <property type="match status" value="1"/>
</dbReference>
<dbReference type="InterPro" id="IPR053161">
    <property type="entry name" value="Ulvan_degrading_GH"/>
</dbReference>
<evidence type="ECO:0000313" key="1">
    <source>
        <dbReference type="EMBL" id="MEQ2423389.1"/>
    </source>
</evidence>
<comment type="caution">
    <text evidence="1">The sequence shown here is derived from an EMBL/GenBank/DDBJ whole genome shotgun (WGS) entry which is preliminary data.</text>
</comment>
<dbReference type="RefSeq" id="WP_150846410.1">
    <property type="nucleotide sequence ID" value="NZ_JBBMFM010000001.1"/>
</dbReference>
<keyword evidence="1" id="KW-0378">Hydrolase</keyword>
<dbReference type="EMBL" id="JBBMFM010000001">
    <property type="protein sequence ID" value="MEQ2423389.1"/>
    <property type="molecule type" value="Genomic_DNA"/>
</dbReference>
<sequence length="751" mass="86986">MKKEDFADPKGVLEYNEAQSPLWFWNDRLEKAELEKQLSLMTEKGITCNAPHARTGFEGGYLDQDWMEHMQTVIDYKARHGETMWLYDEFNWPSGIANGEVTKNEELREKYLSIQRFFVPANTRFRIQPTMLREMNLDVKEYITNDYQGKKDIDNLFVYDAGTMEPLDVRQFQPDDDSGHLFNLSENDFEIIRDRDTVVFEAKVLTELFQKEGFYDPDYLNPDAADKFIEATYEAYHGRFADAFGKVITAGFDDESRFCHAFPWTGGLLAAFEDRYGYRLEERLPDLVLPGVRAGRTRCHYFNLIADMYRDNYHKRLRGWCEAHGIDYCPHLLGEENVAAQVRYNGELMRQFREMTRPGVDHLGKGIGSLNIRFASSAAEVYGKKGLACEAFAANGWDLTFEEYIRTISWLYSQGVNTITNHAFFYSIRDGRKDDWPPSQFFQWKGWEKMGQANAMCRRTYGMIKDSVRKTEVLIYHPVESFWLHYIPDQGFTHGFHMGPLIQGEQAAHIDRQEQILLNELQEHNRDFTVFPSDATDQFKVENGRLVNKNTNQQYAAFVLPMCQVLPLESARMLEEFAAQGGYIAVMETVPEYSMMEAQDGELKEIMKRIMDAPNTSFFEDMDTKALLMWLLEAVPQGMRIVEGTDGLKKNLLHYPDWVIDPYIHTGEDMSGVSWTAFEDQGTKYYFVNYTDEVQEITVQVCSGIHPEIWDTYTGAIGPAQVVEEKRDGNGTQYQIRMRLPKDYGVFLVTG</sequence>